<reference evidence="1" key="1">
    <citation type="submission" date="2019-11" db="EMBL/GenBank/DDBJ databases">
        <authorList>
            <person name="Feng L."/>
        </authorList>
    </citation>
    <scope>NUCLEOTIDE SEQUENCE</scope>
    <source>
        <strain evidence="1">AundefinedLFYP135</strain>
    </source>
</reference>
<protein>
    <submittedName>
        <fullName evidence="1">Uncharacterized protein</fullName>
    </submittedName>
</protein>
<dbReference type="AlphaFoldDB" id="A0A6N2RHR8"/>
<evidence type="ECO:0000313" key="1">
    <source>
        <dbReference type="EMBL" id="VYS79220.1"/>
    </source>
</evidence>
<sequence>MGLFSKLFKEPEVDLEKSEANRQKMRALFNHVVENGDDYNLVYGYTEDVSRFNYGFVHGSKTKIGNLIVGWNEQSETIVVVPTVPDLSGCGDPAYYRRSEIHKAYRNKYPTDAFIIYPDRKGYIGINIYDWLDDEKLYVYVSQEEAVKAFTDFFLNRFQTK</sequence>
<name>A0A6N2RHR8_9FIRM</name>
<gene>
    <name evidence="1" type="ORF">AULFYP135_00387</name>
</gene>
<proteinExistence type="predicted"/>
<accession>A0A6N2RHR8</accession>
<organism evidence="1">
    <name type="scientific">uncultured Anaerotruncus sp</name>
    <dbReference type="NCBI Taxonomy" id="905011"/>
    <lineage>
        <taxon>Bacteria</taxon>
        <taxon>Bacillati</taxon>
        <taxon>Bacillota</taxon>
        <taxon>Clostridia</taxon>
        <taxon>Eubacteriales</taxon>
        <taxon>Oscillospiraceae</taxon>
        <taxon>Anaerotruncus</taxon>
        <taxon>environmental samples</taxon>
    </lineage>
</organism>
<dbReference type="EMBL" id="CACRSL010000003">
    <property type="protein sequence ID" value="VYS79220.1"/>
    <property type="molecule type" value="Genomic_DNA"/>
</dbReference>